<keyword evidence="8 12" id="KW-0808">Transferase</keyword>
<evidence type="ECO:0000256" key="1">
    <source>
        <dbReference type="ARBA" id="ARBA00004496"/>
    </source>
</evidence>
<dbReference type="GO" id="GO:0070042">
    <property type="term" value="F:rRNA (uridine-N3-)-methyltransferase activity"/>
    <property type="evidence" value="ECO:0007669"/>
    <property type="project" value="TreeGrafter"/>
</dbReference>
<dbReference type="InterPro" id="IPR015947">
    <property type="entry name" value="PUA-like_sf"/>
</dbReference>
<dbReference type="InterPro" id="IPR029028">
    <property type="entry name" value="Alpha/beta_knot_MTases"/>
</dbReference>
<dbReference type="OrthoDB" id="9815641at2"/>
<dbReference type="Gene3D" id="3.40.1280.10">
    <property type="match status" value="1"/>
</dbReference>
<evidence type="ECO:0000256" key="4">
    <source>
        <dbReference type="ARBA" id="ARBA00013673"/>
    </source>
</evidence>
<comment type="subcellular location">
    <subcellularLocation>
        <location evidence="1 12">Cytoplasm</location>
    </subcellularLocation>
</comment>
<dbReference type="PANTHER" id="PTHR30027:SF3">
    <property type="entry name" value="16S RRNA (URACIL(1498)-N(3))-METHYLTRANSFERASE"/>
    <property type="match status" value="1"/>
</dbReference>
<accession>A0A402B6X4</accession>
<evidence type="ECO:0000256" key="2">
    <source>
        <dbReference type="ARBA" id="ARBA00005528"/>
    </source>
</evidence>
<dbReference type="RefSeq" id="WP_126627469.1">
    <property type="nucleotide sequence ID" value="NZ_BIFT01000001.1"/>
</dbReference>
<dbReference type="GO" id="GO:0005737">
    <property type="term" value="C:cytoplasm"/>
    <property type="evidence" value="ECO:0007669"/>
    <property type="project" value="UniProtKB-SubCell"/>
</dbReference>
<dbReference type="PIRSF" id="PIRSF015601">
    <property type="entry name" value="MTase_slr0722"/>
    <property type="match status" value="1"/>
</dbReference>
<evidence type="ECO:0000256" key="5">
    <source>
        <dbReference type="ARBA" id="ARBA00022490"/>
    </source>
</evidence>
<protein>
    <recommendedName>
        <fullName evidence="4 12">Ribosomal RNA small subunit methyltransferase E</fullName>
        <ecNumber evidence="3 12">2.1.1.193</ecNumber>
    </recommendedName>
</protein>
<evidence type="ECO:0000256" key="7">
    <source>
        <dbReference type="ARBA" id="ARBA00022603"/>
    </source>
</evidence>
<keyword evidence="15" id="KW-1185">Reference proteome</keyword>
<evidence type="ECO:0000256" key="11">
    <source>
        <dbReference type="ARBA" id="ARBA00047944"/>
    </source>
</evidence>
<dbReference type="AlphaFoldDB" id="A0A402B6X4"/>
<evidence type="ECO:0000256" key="12">
    <source>
        <dbReference type="PIRNR" id="PIRNR015601"/>
    </source>
</evidence>
<name>A0A402B6X4_9CHLR</name>
<keyword evidence="5 12" id="KW-0963">Cytoplasm</keyword>
<evidence type="ECO:0000256" key="9">
    <source>
        <dbReference type="ARBA" id="ARBA00022691"/>
    </source>
</evidence>
<dbReference type="EMBL" id="BIFT01000001">
    <property type="protein sequence ID" value="GCE27086.1"/>
    <property type="molecule type" value="Genomic_DNA"/>
</dbReference>
<dbReference type="SUPFAM" id="SSF88697">
    <property type="entry name" value="PUA domain-like"/>
    <property type="match status" value="1"/>
</dbReference>
<gene>
    <name evidence="14" type="ORF">KDA_25700</name>
</gene>
<dbReference type="InterPro" id="IPR029026">
    <property type="entry name" value="tRNA_m1G_MTases_N"/>
</dbReference>
<evidence type="ECO:0000259" key="13">
    <source>
        <dbReference type="Pfam" id="PF04452"/>
    </source>
</evidence>
<evidence type="ECO:0000256" key="8">
    <source>
        <dbReference type="ARBA" id="ARBA00022679"/>
    </source>
</evidence>
<dbReference type="InterPro" id="IPR006700">
    <property type="entry name" value="RsmE"/>
</dbReference>
<dbReference type="GO" id="GO:0070475">
    <property type="term" value="P:rRNA base methylation"/>
    <property type="evidence" value="ECO:0007669"/>
    <property type="project" value="TreeGrafter"/>
</dbReference>
<reference evidence="15" key="1">
    <citation type="submission" date="2018-12" db="EMBL/GenBank/DDBJ databases">
        <title>Tengunoibacter tsumagoiensis gen. nov., sp. nov., Dictyobacter kobayashii sp. nov., D. alpinus sp. nov., and D. joshuensis sp. nov. and description of Dictyobacteraceae fam. nov. within the order Ktedonobacterales isolated from Tengu-no-mugimeshi.</title>
        <authorList>
            <person name="Wang C.M."/>
            <person name="Zheng Y."/>
            <person name="Sakai Y."/>
            <person name="Toyoda A."/>
            <person name="Minakuchi Y."/>
            <person name="Abe K."/>
            <person name="Yokota A."/>
            <person name="Yabe S."/>
        </authorList>
    </citation>
    <scope>NUCLEOTIDE SEQUENCE [LARGE SCALE GENOMIC DNA]</scope>
    <source>
        <strain evidence="15">Uno16</strain>
    </source>
</reference>
<comment type="similarity">
    <text evidence="2 12">Belongs to the RNA methyltransferase RsmE family.</text>
</comment>
<dbReference type="SUPFAM" id="SSF75217">
    <property type="entry name" value="alpha/beta knot"/>
    <property type="match status" value="1"/>
</dbReference>
<evidence type="ECO:0000313" key="15">
    <source>
        <dbReference type="Proteomes" id="UP000287171"/>
    </source>
</evidence>
<dbReference type="NCBIfam" id="NF008692">
    <property type="entry name" value="PRK11713.1-5"/>
    <property type="match status" value="1"/>
</dbReference>
<sequence length="259" mass="28871">MHRFFIGKSDLPAIIAGESIALPDKIAHQVRDVLHLMVDEQLLLFDNSGTEYLCSVTQSSRTGVEVQVLEQRDGHTEAAVHIILCQGLLKSARFEFILEKGTELGVTTFVPTLCHRSIAGLEEAGPKKLQRWERIIQEATEQCGRTQVPELQRIRPLIHTLTDIPPGALAIMPWEEEHGKSLHEVLQEEQQVWSARQDKQEPRTVVIFIGPEGGLTPDEVELAKRHGVTIVTLGKRILRAETAALATVANVMYELEASI</sequence>
<comment type="caution">
    <text evidence="14">The sequence shown here is derived from an EMBL/GenBank/DDBJ whole genome shotgun (WGS) entry which is preliminary data.</text>
</comment>
<dbReference type="Pfam" id="PF04452">
    <property type="entry name" value="Methyltrans_RNA"/>
    <property type="match status" value="1"/>
</dbReference>
<evidence type="ECO:0000313" key="14">
    <source>
        <dbReference type="EMBL" id="GCE27086.1"/>
    </source>
</evidence>
<evidence type="ECO:0000256" key="6">
    <source>
        <dbReference type="ARBA" id="ARBA00022552"/>
    </source>
</evidence>
<dbReference type="InterPro" id="IPR046886">
    <property type="entry name" value="RsmE_MTase_dom"/>
</dbReference>
<evidence type="ECO:0000256" key="10">
    <source>
        <dbReference type="ARBA" id="ARBA00025699"/>
    </source>
</evidence>
<dbReference type="NCBIfam" id="TIGR00046">
    <property type="entry name" value="RsmE family RNA methyltransferase"/>
    <property type="match status" value="1"/>
</dbReference>
<dbReference type="Proteomes" id="UP000287171">
    <property type="component" value="Unassembled WGS sequence"/>
</dbReference>
<dbReference type="EC" id="2.1.1.193" evidence="3 12"/>
<keyword evidence="6 12" id="KW-0698">rRNA processing</keyword>
<evidence type="ECO:0000256" key="3">
    <source>
        <dbReference type="ARBA" id="ARBA00012328"/>
    </source>
</evidence>
<keyword evidence="7 12" id="KW-0489">Methyltransferase</keyword>
<organism evidence="14 15">
    <name type="scientific">Dictyobacter alpinus</name>
    <dbReference type="NCBI Taxonomy" id="2014873"/>
    <lineage>
        <taxon>Bacteria</taxon>
        <taxon>Bacillati</taxon>
        <taxon>Chloroflexota</taxon>
        <taxon>Ktedonobacteria</taxon>
        <taxon>Ktedonobacterales</taxon>
        <taxon>Dictyobacteraceae</taxon>
        <taxon>Dictyobacter</taxon>
    </lineage>
</organism>
<dbReference type="CDD" id="cd18084">
    <property type="entry name" value="RsmE-like"/>
    <property type="match status" value="1"/>
</dbReference>
<dbReference type="PANTHER" id="PTHR30027">
    <property type="entry name" value="RIBOSOMAL RNA SMALL SUBUNIT METHYLTRANSFERASE E"/>
    <property type="match status" value="1"/>
</dbReference>
<feature type="domain" description="Ribosomal RNA small subunit methyltransferase E methyltransferase" evidence="13">
    <location>
        <begin position="77"/>
        <end position="251"/>
    </location>
</feature>
<keyword evidence="9 12" id="KW-0949">S-adenosyl-L-methionine</keyword>
<comment type="catalytic activity">
    <reaction evidence="11 12">
        <text>uridine(1498) in 16S rRNA + S-adenosyl-L-methionine = N(3)-methyluridine(1498) in 16S rRNA + S-adenosyl-L-homocysteine + H(+)</text>
        <dbReference type="Rhea" id="RHEA:42920"/>
        <dbReference type="Rhea" id="RHEA-COMP:10283"/>
        <dbReference type="Rhea" id="RHEA-COMP:10284"/>
        <dbReference type="ChEBI" id="CHEBI:15378"/>
        <dbReference type="ChEBI" id="CHEBI:57856"/>
        <dbReference type="ChEBI" id="CHEBI:59789"/>
        <dbReference type="ChEBI" id="CHEBI:65315"/>
        <dbReference type="ChEBI" id="CHEBI:74502"/>
        <dbReference type="EC" id="2.1.1.193"/>
    </reaction>
</comment>
<proteinExistence type="inferred from homology"/>
<comment type="function">
    <text evidence="10 12">Specifically methylates the N3 position of the uracil ring of uridine 1498 (m3U1498) in 16S rRNA. Acts on the fully assembled 30S ribosomal subunit.</text>
</comment>